<protein>
    <submittedName>
        <fullName evidence="12">Putative ATP-binding cassette transporter</fullName>
    </submittedName>
</protein>
<dbReference type="PANTHER" id="PTHR24223">
    <property type="entry name" value="ATP-BINDING CASSETTE SUB-FAMILY C"/>
    <property type="match status" value="1"/>
</dbReference>
<sequence length="539" mass="61606">MDLVDLFMREFQSRQLKRADAWTIGLLLVLNTGAWIAILDVLNEIIRDKRADFSGLQFLNFVASYLVFLVSGIVSRRKVIDLFEDLIFNIRYRLIEHMRQMALKPFEEIGSATFHNIMTLDLRYISDIAEVLWYLLSAGVLMLGILLYMASLSIPVFSVILMVVILGFLGFFFIQSILTKEVDTTRNREDGLFSLIEGLLFGFKELKIDRRKQEDFFRKAIEPDILAVRDLRKKVGYIRGEATILAQIIWAVMLLFVVFVLPYLEMIDTDTLFAFITAILLMPVVYFLNDLNYMSFANISVDRLFHFEEHLAASTPPVAPVPESAQSRRVTQLAYRDLSFDYTDEGGAVTFSVGPMDLTFTSGEITFIVGGNGSGKSTLLKLITGLYPALTGTVTLDEELVEQGEQTALFSCIFTDFHLFDRFYGLEGIDEERVTELICLMGLDDKVSYQERGFSTLDLSTGQKKRLALIAAMLEDKPFYLFDEWAADQAPGFREYFYKTLLPDLKARNKLVICVTHDDNYYHLADRIYKLELGRLVPE</sequence>
<evidence type="ECO:0000313" key="14">
    <source>
        <dbReference type="EMBL" id="VFK02641.1"/>
    </source>
</evidence>
<feature type="transmembrane region" description="Helical" evidence="9">
    <location>
        <begin position="270"/>
        <end position="288"/>
    </location>
</feature>
<evidence type="ECO:0000259" key="10">
    <source>
        <dbReference type="PROSITE" id="PS50893"/>
    </source>
</evidence>
<evidence type="ECO:0000256" key="2">
    <source>
        <dbReference type="ARBA" id="ARBA00009726"/>
    </source>
</evidence>
<dbReference type="EMBL" id="CAADFJ010000097">
    <property type="protein sequence ID" value="VFK02641.1"/>
    <property type="molecule type" value="Genomic_DNA"/>
</dbReference>
<keyword evidence="5" id="KW-0547">Nucleotide-binding</keyword>
<dbReference type="GO" id="GO:0140359">
    <property type="term" value="F:ABC-type transporter activity"/>
    <property type="evidence" value="ECO:0007669"/>
    <property type="project" value="InterPro"/>
</dbReference>
<dbReference type="SUPFAM" id="SSF52540">
    <property type="entry name" value="P-loop containing nucleoside triphosphate hydrolases"/>
    <property type="match status" value="1"/>
</dbReference>
<dbReference type="GO" id="GO:0005524">
    <property type="term" value="F:ATP binding"/>
    <property type="evidence" value="ECO:0007669"/>
    <property type="project" value="UniProtKB-KW"/>
</dbReference>
<dbReference type="SMART" id="SM00382">
    <property type="entry name" value="AAA"/>
    <property type="match status" value="1"/>
</dbReference>
<dbReference type="SUPFAM" id="SSF90123">
    <property type="entry name" value="ABC transporter transmembrane region"/>
    <property type="match status" value="1"/>
</dbReference>
<dbReference type="NCBIfam" id="TIGR01194">
    <property type="entry name" value="cyc_pep_trnsptr"/>
    <property type="match status" value="1"/>
</dbReference>
<dbReference type="Gene3D" id="1.20.1560.10">
    <property type="entry name" value="ABC transporter type 1, transmembrane domain"/>
    <property type="match status" value="1"/>
</dbReference>
<keyword evidence="8 9" id="KW-0472">Membrane</keyword>
<evidence type="ECO:0000313" key="12">
    <source>
        <dbReference type="EMBL" id="VFJ95440.1"/>
    </source>
</evidence>
<dbReference type="EMBL" id="CAADFI010000101">
    <property type="protein sequence ID" value="VFJ96944.1"/>
    <property type="molecule type" value="Genomic_DNA"/>
</dbReference>
<evidence type="ECO:0000256" key="6">
    <source>
        <dbReference type="ARBA" id="ARBA00022840"/>
    </source>
</evidence>
<feature type="transmembrane region" description="Helical" evidence="9">
    <location>
        <begin position="242"/>
        <end position="264"/>
    </location>
</feature>
<evidence type="ECO:0000256" key="5">
    <source>
        <dbReference type="ARBA" id="ARBA00022741"/>
    </source>
</evidence>
<feature type="transmembrane region" description="Helical" evidence="9">
    <location>
        <begin position="156"/>
        <end position="178"/>
    </location>
</feature>
<feature type="domain" description="ABC transporter" evidence="10">
    <location>
        <begin position="333"/>
        <end position="539"/>
    </location>
</feature>
<feature type="transmembrane region" description="Helical" evidence="9">
    <location>
        <begin position="21"/>
        <end position="42"/>
    </location>
</feature>
<dbReference type="PANTHER" id="PTHR24223:SF456">
    <property type="entry name" value="MULTIDRUG RESISTANCE-ASSOCIATED PROTEIN LETHAL(2)03659"/>
    <property type="match status" value="1"/>
</dbReference>
<dbReference type="GO" id="GO:0016887">
    <property type="term" value="F:ATP hydrolysis activity"/>
    <property type="evidence" value="ECO:0007669"/>
    <property type="project" value="InterPro"/>
</dbReference>
<evidence type="ECO:0000256" key="1">
    <source>
        <dbReference type="ARBA" id="ARBA00004651"/>
    </source>
</evidence>
<evidence type="ECO:0000256" key="9">
    <source>
        <dbReference type="SAM" id="Phobius"/>
    </source>
</evidence>
<dbReference type="PROSITE" id="PS50893">
    <property type="entry name" value="ABC_TRANSPORTER_2"/>
    <property type="match status" value="1"/>
</dbReference>
<dbReference type="Pfam" id="PF00005">
    <property type="entry name" value="ABC_tran"/>
    <property type="match status" value="1"/>
</dbReference>
<dbReference type="InterPro" id="IPR003593">
    <property type="entry name" value="AAA+_ATPase"/>
</dbReference>
<feature type="transmembrane region" description="Helical" evidence="9">
    <location>
        <begin position="131"/>
        <end position="150"/>
    </location>
</feature>
<dbReference type="PROSITE" id="PS50929">
    <property type="entry name" value="ABC_TM1F"/>
    <property type="match status" value="1"/>
</dbReference>
<keyword evidence="4 9" id="KW-0812">Transmembrane</keyword>
<dbReference type="GO" id="GO:1904680">
    <property type="term" value="F:peptide transmembrane transporter activity"/>
    <property type="evidence" value="ECO:0007669"/>
    <property type="project" value="InterPro"/>
</dbReference>
<dbReference type="InterPro" id="IPR003439">
    <property type="entry name" value="ABC_transporter-like_ATP-bd"/>
</dbReference>
<comment type="similarity">
    <text evidence="2">Belongs to the ABC transporter superfamily. ABCC family. Conjugate transporter (TC 3.A.1.208) subfamily.</text>
</comment>
<dbReference type="GO" id="GO:0005886">
    <property type="term" value="C:plasma membrane"/>
    <property type="evidence" value="ECO:0007669"/>
    <property type="project" value="UniProtKB-SubCell"/>
</dbReference>
<evidence type="ECO:0000313" key="13">
    <source>
        <dbReference type="EMBL" id="VFJ96944.1"/>
    </source>
</evidence>
<dbReference type="InterPro" id="IPR050173">
    <property type="entry name" value="ABC_transporter_C-like"/>
</dbReference>
<evidence type="ECO:0000256" key="4">
    <source>
        <dbReference type="ARBA" id="ARBA00022692"/>
    </source>
</evidence>
<keyword evidence="7 9" id="KW-1133">Transmembrane helix</keyword>
<evidence type="ECO:0000256" key="8">
    <source>
        <dbReference type="ARBA" id="ARBA00023136"/>
    </source>
</evidence>
<reference evidence="12" key="1">
    <citation type="submission" date="2019-02" db="EMBL/GenBank/DDBJ databases">
        <authorList>
            <person name="Gruber-Vodicka R. H."/>
            <person name="Seah K. B. B."/>
        </authorList>
    </citation>
    <scope>NUCLEOTIDE SEQUENCE</scope>
    <source>
        <strain evidence="14">BECK_SA2B12</strain>
        <strain evidence="12">BECK_SA2B15</strain>
        <strain evidence="13">BECK_SA2B20</strain>
    </source>
</reference>
<dbReference type="InterPro" id="IPR011527">
    <property type="entry name" value="ABC1_TM_dom"/>
</dbReference>
<dbReference type="Gene3D" id="3.40.50.300">
    <property type="entry name" value="P-loop containing nucleotide triphosphate hydrolases"/>
    <property type="match status" value="1"/>
</dbReference>
<organism evidence="12">
    <name type="scientific">Candidatus Kentrum eta</name>
    <dbReference type="NCBI Taxonomy" id="2126337"/>
    <lineage>
        <taxon>Bacteria</taxon>
        <taxon>Pseudomonadati</taxon>
        <taxon>Pseudomonadota</taxon>
        <taxon>Gammaproteobacteria</taxon>
        <taxon>Candidatus Kentrum</taxon>
    </lineage>
</organism>
<dbReference type="GO" id="GO:0015833">
    <property type="term" value="P:peptide transport"/>
    <property type="evidence" value="ECO:0007669"/>
    <property type="project" value="InterPro"/>
</dbReference>
<evidence type="ECO:0000256" key="3">
    <source>
        <dbReference type="ARBA" id="ARBA00022448"/>
    </source>
</evidence>
<accession>A0A450USK3</accession>
<evidence type="ECO:0000259" key="11">
    <source>
        <dbReference type="PROSITE" id="PS50929"/>
    </source>
</evidence>
<name>A0A450USK3_9GAMM</name>
<dbReference type="InterPro" id="IPR005898">
    <property type="entry name" value="Cyc_pep_transpt_SyrD/YojI"/>
</dbReference>
<dbReference type="InterPro" id="IPR027417">
    <property type="entry name" value="P-loop_NTPase"/>
</dbReference>
<dbReference type="InterPro" id="IPR036640">
    <property type="entry name" value="ABC1_TM_sf"/>
</dbReference>
<proteinExistence type="inferred from homology"/>
<feature type="transmembrane region" description="Helical" evidence="9">
    <location>
        <begin position="54"/>
        <end position="74"/>
    </location>
</feature>
<keyword evidence="6 12" id="KW-0067">ATP-binding</keyword>
<comment type="subcellular location">
    <subcellularLocation>
        <location evidence="1">Cell membrane</location>
        <topology evidence="1">Multi-pass membrane protein</topology>
    </subcellularLocation>
</comment>
<dbReference type="AlphaFoldDB" id="A0A450USK3"/>
<keyword evidence="3" id="KW-0813">Transport</keyword>
<feature type="domain" description="ABC transmembrane type-1" evidence="11">
    <location>
        <begin position="29"/>
        <end position="282"/>
    </location>
</feature>
<dbReference type="EMBL" id="CAADFG010000087">
    <property type="protein sequence ID" value="VFJ95440.1"/>
    <property type="molecule type" value="Genomic_DNA"/>
</dbReference>
<gene>
    <name evidence="12" type="ORF">BECKH772A_GA0070896_100879</name>
    <name evidence="13" type="ORF">BECKH772B_GA0070898_101016</name>
    <name evidence="14" type="ORF">BECKH772C_GA0070978_100976</name>
</gene>
<evidence type="ECO:0000256" key="7">
    <source>
        <dbReference type="ARBA" id="ARBA00022989"/>
    </source>
</evidence>